<sequence>MGKPPYLLDTHALVWALTEPRRLSRKAKNALESWDSVLLASAASAYELSYKRRMGRLPGLDGLFVGYRRHVLELVSEEIGISGVHALEAGQLDWGHRDPFDRLIAVQALVEGFGLITADPPFRDVEGLDVLW</sequence>
<proteinExistence type="predicted"/>
<dbReference type="GO" id="GO:0016787">
    <property type="term" value="F:hydrolase activity"/>
    <property type="evidence" value="ECO:0007669"/>
    <property type="project" value="UniProtKB-KW"/>
</dbReference>
<dbReference type="SUPFAM" id="SSF88723">
    <property type="entry name" value="PIN domain-like"/>
    <property type="match status" value="1"/>
</dbReference>
<evidence type="ECO:0000256" key="4">
    <source>
        <dbReference type="ARBA" id="ARBA00022842"/>
    </source>
</evidence>
<dbReference type="InterPro" id="IPR041705">
    <property type="entry name" value="PIN_Sll0205"/>
</dbReference>
<protein>
    <submittedName>
        <fullName evidence="6">Type II toxin-antitoxin system VapC family toxin</fullName>
    </submittedName>
</protein>
<evidence type="ECO:0000256" key="3">
    <source>
        <dbReference type="ARBA" id="ARBA00022801"/>
    </source>
</evidence>
<dbReference type="AlphaFoldDB" id="A0AB39L1T9"/>
<dbReference type="InterPro" id="IPR029060">
    <property type="entry name" value="PIN-like_dom_sf"/>
</dbReference>
<reference evidence="6" key="1">
    <citation type="submission" date="2024-07" db="EMBL/GenBank/DDBJ databases">
        <authorList>
            <person name="fu j."/>
        </authorList>
    </citation>
    <scope>NUCLEOTIDE SEQUENCE</scope>
    <source>
        <strain evidence="6">P10A9</strain>
    </source>
</reference>
<dbReference type="PANTHER" id="PTHR36173">
    <property type="entry name" value="RIBONUCLEASE VAPC16-RELATED"/>
    <property type="match status" value="1"/>
</dbReference>
<keyword evidence="4" id="KW-0460">Magnesium</keyword>
<dbReference type="GO" id="GO:0046872">
    <property type="term" value="F:metal ion binding"/>
    <property type="evidence" value="ECO:0007669"/>
    <property type="project" value="UniProtKB-KW"/>
</dbReference>
<dbReference type="Pfam" id="PF01850">
    <property type="entry name" value="PIN"/>
    <property type="match status" value="1"/>
</dbReference>
<gene>
    <name evidence="6" type="ORF">AB5L97_16025</name>
</gene>
<keyword evidence="2" id="KW-0479">Metal-binding</keyword>
<dbReference type="EMBL" id="CP163302">
    <property type="protein sequence ID" value="XDP44760.1"/>
    <property type="molecule type" value="Genomic_DNA"/>
</dbReference>
<dbReference type="CDD" id="cd09872">
    <property type="entry name" value="PIN_Sll0205-like"/>
    <property type="match status" value="1"/>
</dbReference>
<evidence type="ECO:0000256" key="1">
    <source>
        <dbReference type="ARBA" id="ARBA00022722"/>
    </source>
</evidence>
<accession>A0AB39L1T9</accession>
<dbReference type="Gene3D" id="3.40.50.1010">
    <property type="entry name" value="5'-nuclease"/>
    <property type="match status" value="1"/>
</dbReference>
<evidence type="ECO:0000256" key="2">
    <source>
        <dbReference type="ARBA" id="ARBA00022723"/>
    </source>
</evidence>
<dbReference type="KEGG" id="spue:AB5L97_16025"/>
<dbReference type="GO" id="GO:0004518">
    <property type="term" value="F:nuclease activity"/>
    <property type="evidence" value="ECO:0007669"/>
    <property type="project" value="UniProtKB-KW"/>
</dbReference>
<feature type="domain" description="PIN" evidence="5">
    <location>
        <begin position="6"/>
        <end position="127"/>
    </location>
</feature>
<dbReference type="PANTHER" id="PTHR36173:SF2">
    <property type="entry name" value="RIBONUCLEASE VAPC16"/>
    <property type="match status" value="1"/>
</dbReference>
<keyword evidence="1" id="KW-0540">Nuclease</keyword>
<dbReference type="InterPro" id="IPR002716">
    <property type="entry name" value="PIN_dom"/>
</dbReference>
<keyword evidence="3" id="KW-0378">Hydrolase</keyword>
<organism evidence="6">
    <name type="scientific">Sinomonas puerhi</name>
    <dbReference type="NCBI Taxonomy" id="3238584"/>
    <lineage>
        <taxon>Bacteria</taxon>
        <taxon>Bacillati</taxon>
        <taxon>Actinomycetota</taxon>
        <taxon>Actinomycetes</taxon>
        <taxon>Micrococcales</taxon>
        <taxon>Micrococcaceae</taxon>
        <taxon>Sinomonas</taxon>
    </lineage>
</organism>
<dbReference type="RefSeq" id="WP_369045394.1">
    <property type="nucleotide sequence ID" value="NZ_CP163302.1"/>
</dbReference>
<name>A0AB39L1T9_9MICC</name>
<evidence type="ECO:0000259" key="5">
    <source>
        <dbReference type="Pfam" id="PF01850"/>
    </source>
</evidence>
<dbReference type="InterPro" id="IPR052919">
    <property type="entry name" value="TA_system_RNase"/>
</dbReference>
<evidence type="ECO:0000313" key="6">
    <source>
        <dbReference type="EMBL" id="XDP44760.1"/>
    </source>
</evidence>